<dbReference type="Proteomes" id="UP000609531">
    <property type="component" value="Unassembled WGS sequence"/>
</dbReference>
<dbReference type="Pfam" id="PF13479">
    <property type="entry name" value="AAA_24"/>
    <property type="match status" value="1"/>
</dbReference>
<evidence type="ECO:0000313" key="1">
    <source>
        <dbReference type="EMBL" id="MBJ3778837.1"/>
    </source>
</evidence>
<dbReference type="RefSeq" id="WP_198884737.1">
    <property type="nucleotide sequence ID" value="NZ_JAEKJA010000043.1"/>
</dbReference>
<reference evidence="1" key="1">
    <citation type="submission" date="2020-12" db="EMBL/GenBank/DDBJ databases">
        <title>Bacterial taxonomy.</title>
        <authorList>
            <person name="Pan X."/>
        </authorList>
    </citation>
    <scope>NUCLEOTIDE SEQUENCE</scope>
    <source>
        <strain evidence="1">B2012</strain>
    </source>
</reference>
<sequence>MAISLASLKRSAAFAAPRILIHGVAGVGKTTFATGAEDPVVIATEDGLGTIDVPHFPLAASFDDVMGAIAALYSEDHDFRTVVVDSVDWLEPLVWKRACADNRWGSIEEPGYGKGYVAALDLWRQYLDGLNALRDECGMTVIQIAHTDIKRFDSPEHEPYDRYVIKLHARAAALLQEHSDVVLFANYRISTVKSDVGFNKKVTRALGSGERVLYTAERPAFLAKNRYGLPDVLPLKWQAFADAMPGPAAAAAPAPEQD</sequence>
<comment type="caution">
    <text evidence="1">The sequence shown here is derived from an EMBL/GenBank/DDBJ whole genome shotgun (WGS) entry which is preliminary data.</text>
</comment>
<accession>A0A934IVE3</accession>
<protein>
    <submittedName>
        <fullName evidence="1">ATP-binding protein</fullName>
    </submittedName>
</protein>
<name>A0A934IVE3_9HYPH</name>
<dbReference type="SUPFAM" id="SSF52540">
    <property type="entry name" value="P-loop containing nucleoside triphosphate hydrolases"/>
    <property type="match status" value="1"/>
</dbReference>
<keyword evidence="1" id="KW-0547">Nucleotide-binding</keyword>
<keyword evidence="2" id="KW-1185">Reference proteome</keyword>
<keyword evidence="1" id="KW-0067">ATP-binding</keyword>
<dbReference type="GO" id="GO:0005524">
    <property type="term" value="F:ATP binding"/>
    <property type="evidence" value="ECO:0007669"/>
    <property type="project" value="UniProtKB-KW"/>
</dbReference>
<dbReference type="InterPro" id="IPR027417">
    <property type="entry name" value="P-loop_NTPase"/>
</dbReference>
<proteinExistence type="predicted"/>
<evidence type="ECO:0000313" key="2">
    <source>
        <dbReference type="Proteomes" id="UP000609531"/>
    </source>
</evidence>
<dbReference type="EMBL" id="JAEKJA010000043">
    <property type="protein sequence ID" value="MBJ3778837.1"/>
    <property type="molecule type" value="Genomic_DNA"/>
</dbReference>
<organism evidence="1 2">
    <name type="scientific">Acuticoccus mangrovi</name>
    <dbReference type="NCBI Taxonomy" id="2796142"/>
    <lineage>
        <taxon>Bacteria</taxon>
        <taxon>Pseudomonadati</taxon>
        <taxon>Pseudomonadota</taxon>
        <taxon>Alphaproteobacteria</taxon>
        <taxon>Hyphomicrobiales</taxon>
        <taxon>Amorphaceae</taxon>
        <taxon>Acuticoccus</taxon>
    </lineage>
</organism>
<gene>
    <name evidence="1" type="ORF">JCR33_24270</name>
</gene>
<dbReference type="AlphaFoldDB" id="A0A934IVE3"/>